<gene>
    <name evidence="1" type="ORF">PS683_04577</name>
</gene>
<evidence type="ECO:0000313" key="1">
    <source>
        <dbReference type="EMBL" id="VVM16247.1"/>
    </source>
</evidence>
<accession>A0A5E6MY00</accession>
<dbReference type="RefSeq" id="WP_034103773.1">
    <property type="nucleotide sequence ID" value="NZ_PDJB01000001.1"/>
</dbReference>
<dbReference type="AlphaFoldDB" id="A0A5E6MY00"/>
<organism evidence="1">
    <name type="scientific">Pseudomonas fluorescens</name>
    <dbReference type="NCBI Taxonomy" id="294"/>
    <lineage>
        <taxon>Bacteria</taxon>
        <taxon>Pseudomonadati</taxon>
        <taxon>Pseudomonadota</taxon>
        <taxon>Gammaproteobacteria</taxon>
        <taxon>Pseudomonadales</taxon>
        <taxon>Pseudomonadaceae</taxon>
        <taxon>Pseudomonas</taxon>
    </lineage>
</organism>
<sequence length="93" mass="9965">MSYDYQGIASVITASRHLGTRSDECLNDSVNIQLTSSGKPTIARLNFDTPLQWPAHPNFVAVNLPDGSSVGGVIAEIEKSTEGPGWVTFTVDD</sequence>
<proteinExistence type="predicted"/>
<reference evidence="1" key="1">
    <citation type="submission" date="2019-09" db="EMBL/GenBank/DDBJ databases">
        <authorList>
            <person name="Chandra G."/>
            <person name="Truman W A."/>
        </authorList>
    </citation>
    <scope>NUCLEOTIDE SEQUENCE</scope>
    <source>
        <strain evidence="1">PS683</strain>
    </source>
</reference>
<name>A0A5E6MY00_PSEFL</name>
<protein>
    <submittedName>
        <fullName evidence="1">Uncharacterized protein</fullName>
    </submittedName>
</protein>
<dbReference type="EMBL" id="LR700649">
    <property type="protein sequence ID" value="VVM16247.1"/>
    <property type="molecule type" value="Genomic_DNA"/>
</dbReference>